<evidence type="ECO:0000259" key="5">
    <source>
        <dbReference type="Pfam" id="PF13087"/>
    </source>
</evidence>
<sequence>MENILNNKVRTIKDDSLFENLKESIKKNNIHILYDTYLVSFLEKLKSIDEVDHVICKYNNSELVNFFYITLLVDKYEFISEICENKIEKNKIEKILENLEICKISHTDNLKKLSNIIIESVDNCQKCLMIYYLSQKKFLEVFSFLIKRDKTINFIKKEIFKYNFYRIVNKFISPINNDNINLVILELLLNGTRIFQTYFNFLLDKNKINKINLKNFTKEFLNLDNDNIYDILKKYADYESLIFFCNLLFNEFKEIKILLINMKDKNEHEKYVNENLDEMIIEKKTNLENHGNESLKNKSVNNSNLKEDILHYIYAHVFLLLKHKYVETTVKNVLKEKIVLYSLMFNSLRYSENFIQLIIFKIINYYFINDDNFLNESNKKLISSLFSYWIKLLDACVIKMLDRYLSTGKNNSNRNEPELSFLKNSFVDYDIFKYMQSLISGIYLLSLIKKKKKKDESFSLKEKYNIDSFLNEYNIENLSLNFLINDNFIYFIGFIFSENKEIVNNLFNLIFKLIYFVKNFKFYIIENLNLKNKNFEDTLIFCCINIIYNILDGTRKLFINSFEIDEYTNTLYQKDLKKKRTFDNIALYSFYSFINHRDYYIRLYVTKVIIILFSDVSIRDSVEKNLFFEIFDSLMNIEFDHDKIKKNEERKNVNNLLLLLFKTNIKDDRSSNKLTNIIFSEKQKVFIKYLAHICNDDFCILELKNMFEYFFILFVKIVNIIIKRAQLKLSIEKYKILFMNIYDIIEFFLCELKKEKNKKLRLFFFSSAIYLCHLISNEIYKEKIHSSIPFLVVVMDLIKIIESDLSFMYDDFNKFNNVIEETTKEELYYSSENDTKSTKDLHILYFYDNVYDENIQNNENNEHFNYMNNINNNSDENIQIFSFDKMNRCKKYMKKSIIQNKENEKNIYNYINAFFFLCVSNPSQTTKKNIIKFFDIIIKYIIRDEYKINRVKKKSLIFSLPIVIIMDQNNEQKRYNLIIDKYDYILKTYIVDLFKSKKFLPCFFISVFCFTNTVILFLKRKNFIEINLNKKTDILDSFMLINSKTWFYLNVVIECLSKYLNKNCFDDFLLHIINLIIDNIWKIIIYIFYSVELNTFSLKIKMNNTTIFLRDSILLFLNFYSTWISFTKNFSSKKYTPLFIHILPELFYKKFSFLSSQILNFFNFIECNFSYISLNETNITLLIKQKEIMNNILDSLIHLIKTRDSKGYENELNNLIQFKLKLKKLVIPKNIHDLSLPLEYDCIFNKIKEIKMNNEKRNDIRKDEHKGNKYKNDNQIFIEKEENIRHVNNTGTCKEKGELGNENNKMKKCKSNLNVPDLKKKNDYSSKSLSQNRNGNNQIVIVSDNMKKFVKSIPRSISNSRSPSRYLSPREKYKENTEEKRNIQYCHINQEFKKEIALQKAKKIIEKNAALKCQKRAIILNEKKLEKNKHQYFKEMKEKRIEVENSINKYFIMLQEFLEWDFFDLENIQKYKNCINKEIPIRFKNEEEYHKYFRPMALEECRCCILNKMCGETYKFVINIVGKQKTSYWIIWHITSSSENKTNLDILKPMDLIALIPFETENINGDKGTIKYEDLKRILKLNKHLLGLIDVSSNKLENIYDIKLINEDVFPSKRKNEENRLKLNFLSCNKFHVYLLCNLMTYIREFQSVYMTKCSPLFNLILNPNATNVRENKSYRNINLNDNNIIENNNKIKENKENLSNYENLILKTMRNYNLLNESQIEAVKLVFLNKNNISLIQGPPGTGKTKTVIGIVSALYALIKHLYKNEKKNDFSFNEQNVNPKKILVCSPSNSAIDEIAKRILNEGLINFIDLKKETKNKNSYENENNFHDNTNSKYLNEKGKNVENEFNSFKKQTITPKCIRIGISKKTHEEIQHISLDYIFNKRKKLEQNIYDSHFNNKKKKLSYSIKAIDYACQKINEIRMNLNINNSKKFCSDINETDEKAINKKIENIEKFFSEELINNVDKAYLENLLYLFNESFSHYEWSIEKLNSEKKNFEEKKKKLLETDNEIGSFYSNSNKDFMISESEVIFSTLSGSASPLIENLEFEYLIIDEACQCVELSCLIPFRLKIKSIIMVGDPKQLPSTTFSSDCRRYGYSRSLFERLLSCNVPSVLLNIQYRMRPEICYFPNKYFYNGSIKNDENLINKPFFYFHYLNLFGCYKFINIDGIESITYNKSYINYVEAYFIFKLILYFQNFIENKNKKNDVSNLYILPTNFNLKDIGIICPYQSQVHLIKKMFEGVFRDSYSPEISTVDAFQGREKNIIIFSCVRSNLQSMEIFKNIDELNVSKKNTSDILNYELNDKKVLSLKNNNYINNNDFNTVEKFRNNIGFLKDERRLNVALTRAKDALWIIGNKKNLEKNETWNSLIKNAITRNCYSDLKLNFHKSTTEEKIKERINDFFMHMDSDLNNTNNKHENYRIYENYSTNSLSSKNESKTDSKKLYNKKKKLTKKTINEYRNKYKKNEDPVIQYKRENNFNKDNISKNCINYNNKKNEIRENKNIQKKNKRSEYEEIQKSEDFSKKRKLN</sequence>
<feature type="compositionally biased region" description="Basic and acidic residues" evidence="2">
    <location>
        <begin position="2509"/>
        <end position="2522"/>
    </location>
</feature>
<evidence type="ECO:0000313" key="7">
    <source>
        <dbReference type="Proteomes" id="UP000220797"/>
    </source>
</evidence>
<keyword evidence="7" id="KW-1185">Reference proteome</keyword>
<dbReference type="PANTHER" id="PTHR10887:SF495">
    <property type="entry name" value="HELICASE SENATAXIN ISOFORM X1-RELATED"/>
    <property type="match status" value="1"/>
</dbReference>
<dbReference type="InterPro" id="IPR027417">
    <property type="entry name" value="P-loop_NTPase"/>
</dbReference>
<keyword evidence="3" id="KW-1133">Transmembrane helix</keyword>
<dbReference type="OrthoDB" id="6513042at2759"/>
<evidence type="ECO:0000313" key="6">
    <source>
        <dbReference type="EMBL" id="CRG97413.1"/>
    </source>
</evidence>
<dbReference type="Pfam" id="PF13086">
    <property type="entry name" value="AAA_11"/>
    <property type="match status" value="1"/>
</dbReference>
<feature type="coiled-coil region" evidence="1">
    <location>
        <begin position="1685"/>
        <end position="1712"/>
    </location>
</feature>
<comment type="caution">
    <text evidence="6">The sequence shown here is derived from an EMBL/GenBank/DDBJ whole genome shotgun (WGS) entry which is preliminary data.</text>
</comment>
<dbReference type="Proteomes" id="UP000220797">
    <property type="component" value="Unassembled WGS sequence"/>
</dbReference>
<dbReference type="InterPro" id="IPR041677">
    <property type="entry name" value="DNA2/NAM7_AAA_11"/>
</dbReference>
<dbReference type="InterPro" id="IPR045055">
    <property type="entry name" value="DNA2/NAM7-like"/>
</dbReference>
<accession>A0A1J1GY75</accession>
<organism evidence="6 7">
    <name type="scientific">Plasmodium gallinaceum</name>
    <dbReference type="NCBI Taxonomy" id="5849"/>
    <lineage>
        <taxon>Eukaryota</taxon>
        <taxon>Sar</taxon>
        <taxon>Alveolata</taxon>
        <taxon>Apicomplexa</taxon>
        <taxon>Aconoidasida</taxon>
        <taxon>Haemosporida</taxon>
        <taxon>Plasmodiidae</taxon>
        <taxon>Plasmodium</taxon>
        <taxon>Plasmodium (Haemamoeba)</taxon>
    </lineage>
</organism>
<protein>
    <recommendedName>
        <fullName evidence="8">Helicase ATP-binding domain-containing protein</fullName>
    </recommendedName>
</protein>
<dbReference type="PANTHER" id="PTHR10887">
    <property type="entry name" value="DNA2/NAM7 HELICASE FAMILY"/>
    <property type="match status" value="1"/>
</dbReference>
<dbReference type="OMA" id="PMVLEEC"/>
<evidence type="ECO:0000256" key="3">
    <source>
        <dbReference type="SAM" id="Phobius"/>
    </source>
</evidence>
<keyword evidence="1" id="KW-0175">Coiled coil</keyword>
<feature type="domain" description="DNA2/NAM7 helicase helicase" evidence="4">
    <location>
        <begin position="1716"/>
        <end position="2089"/>
    </location>
</feature>
<reference evidence="6" key="1">
    <citation type="submission" date="2015-04" db="EMBL/GenBank/DDBJ databases">
        <authorList>
            <consortium name="Pathogen Informatics"/>
        </authorList>
    </citation>
    <scope>NUCLEOTIDE SEQUENCE [LARGE SCALE GENOMIC DNA]</scope>
    <source>
        <strain evidence="6">8A</strain>
    </source>
</reference>
<feature type="transmembrane region" description="Helical" evidence="3">
    <location>
        <begin position="1068"/>
        <end position="1088"/>
    </location>
</feature>
<feature type="region of interest" description="Disordered" evidence="2">
    <location>
        <begin position="1295"/>
        <end position="1332"/>
    </location>
</feature>
<keyword evidence="3" id="KW-0472">Membrane</keyword>
<dbReference type="Gene3D" id="3.40.50.300">
    <property type="entry name" value="P-loop containing nucleotide triphosphate hydrolases"/>
    <property type="match status" value="2"/>
</dbReference>
<dbReference type="VEuPathDB" id="PlasmoDB:PGAL8A_00498500"/>
<dbReference type="CDD" id="cd18808">
    <property type="entry name" value="SF1_C_Upf1"/>
    <property type="match status" value="1"/>
</dbReference>
<feature type="region of interest" description="Disordered" evidence="2">
    <location>
        <begin position="1354"/>
        <end position="1374"/>
    </location>
</feature>
<dbReference type="GO" id="GO:0004386">
    <property type="term" value="F:helicase activity"/>
    <property type="evidence" value="ECO:0007669"/>
    <property type="project" value="InterPro"/>
</dbReference>
<dbReference type="InterPro" id="IPR041679">
    <property type="entry name" value="DNA2/NAM7-like_C"/>
</dbReference>
<feature type="domain" description="DNA2/NAM7 helicase-like C-terminal" evidence="5">
    <location>
        <begin position="2097"/>
        <end position="2357"/>
    </location>
</feature>
<dbReference type="InterPro" id="IPR047187">
    <property type="entry name" value="SF1_C_Upf1"/>
</dbReference>
<keyword evidence="3" id="KW-0812">Transmembrane</keyword>
<dbReference type="SUPFAM" id="SSF52540">
    <property type="entry name" value="P-loop containing nucleoside triphosphate hydrolases"/>
    <property type="match status" value="1"/>
</dbReference>
<evidence type="ECO:0000256" key="1">
    <source>
        <dbReference type="SAM" id="Coils"/>
    </source>
</evidence>
<name>A0A1J1GY75_PLAGA</name>
<feature type="compositionally biased region" description="Low complexity" evidence="2">
    <location>
        <begin position="1354"/>
        <end position="1367"/>
    </location>
</feature>
<dbReference type="Pfam" id="PF13087">
    <property type="entry name" value="AAA_12"/>
    <property type="match status" value="1"/>
</dbReference>
<proteinExistence type="predicted"/>
<gene>
    <name evidence="6" type="ORF">PGAL8A_00498500</name>
</gene>
<dbReference type="GeneID" id="39733518"/>
<evidence type="ECO:0000259" key="4">
    <source>
        <dbReference type="Pfam" id="PF13086"/>
    </source>
</evidence>
<feature type="region of interest" description="Disordered" evidence="2">
    <location>
        <begin position="2499"/>
        <end position="2528"/>
    </location>
</feature>
<dbReference type="CDD" id="cd18042">
    <property type="entry name" value="DEXXQc_SETX"/>
    <property type="match status" value="1"/>
</dbReference>
<feature type="transmembrane region" description="Helical" evidence="3">
    <location>
        <begin position="999"/>
        <end position="1018"/>
    </location>
</feature>
<evidence type="ECO:0008006" key="8">
    <source>
        <dbReference type="Google" id="ProtNLM"/>
    </source>
</evidence>
<dbReference type="RefSeq" id="XP_028530214.1">
    <property type="nucleotide sequence ID" value="XM_028673797.1"/>
</dbReference>
<evidence type="ECO:0000256" key="2">
    <source>
        <dbReference type="SAM" id="MobiDB-lite"/>
    </source>
</evidence>
<dbReference type="EMBL" id="CVMV01000110">
    <property type="protein sequence ID" value="CRG97413.1"/>
    <property type="molecule type" value="Genomic_DNA"/>
</dbReference>